<sequence length="73" mass="7232">MDMQAEPGRDFWGGVPASGGFTAVPRWVAGVPVPGSGTRATNADTAADTAADTDGDTDGDAKADTESQPAPAP</sequence>
<reference evidence="2 3" key="1">
    <citation type="submission" date="2018-07" db="EMBL/GenBank/DDBJ databases">
        <title>Whole Genome Shotgun Sequence of Streptomyces spongiicola strain 531S.</title>
        <authorList>
            <person name="Dohra H."/>
            <person name="Kodani S."/>
        </authorList>
    </citation>
    <scope>NUCLEOTIDE SEQUENCE [LARGE SCALE GENOMIC DNA]</scope>
    <source>
        <strain evidence="2 3">531S</strain>
    </source>
</reference>
<evidence type="ECO:0000313" key="3">
    <source>
        <dbReference type="Proteomes" id="UP000265354"/>
    </source>
</evidence>
<accession>A0A388ST03</accession>
<gene>
    <name evidence="2" type="ORF">SSP531S_09700</name>
</gene>
<evidence type="ECO:0000313" key="2">
    <source>
        <dbReference type="EMBL" id="GBP99575.1"/>
    </source>
</evidence>
<organism evidence="2 3">
    <name type="scientific">Streptomyces spongiicola</name>
    <dbReference type="NCBI Taxonomy" id="1690221"/>
    <lineage>
        <taxon>Bacteria</taxon>
        <taxon>Bacillati</taxon>
        <taxon>Actinomycetota</taxon>
        <taxon>Actinomycetes</taxon>
        <taxon>Kitasatosporales</taxon>
        <taxon>Streptomycetaceae</taxon>
        <taxon>Streptomyces</taxon>
    </lineage>
</organism>
<comment type="caution">
    <text evidence="2">The sequence shown here is derived from an EMBL/GenBank/DDBJ whole genome shotgun (WGS) entry which is preliminary data.</text>
</comment>
<feature type="region of interest" description="Disordered" evidence="1">
    <location>
        <begin position="28"/>
        <end position="73"/>
    </location>
</feature>
<dbReference type="EMBL" id="BGZL01000002">
    <property type="protein sequence ID" value="GBP99575.1"/>
    <property type="molecule type" value="Genomic_DNA"/>
</dbReference>
<feature type="compositionally biased region" description="Low complexity" evidence="1">
    <location>
        <begin position="37"/>
        <end position="50"/>
    </location>
</feature>
<dbReference type="Proteomes" id="UP000265354">
    <property type="component" value="Unassembled WGS sequence"/>
</dbReference>
<evidence type="ECO:0000256" key="1">
    <source>
        <dbReference type="SAM" id="MobiDB-lite"/>
    </source>
</evidence>
<name>A0A388ST03_9ACTN</name>
<proteinExistence type="predicted"/>
<dbReference type="AlphaFoldDB" id="A0A388ST03"/>
<protein>
    <submittedName>
        <fullName evidence="2">Uncharacterized protein</fullName>
    </submittedName>
</protein>